<dbReference type="RefSeq" id="WP_081141635.1">
    <property type="nucleotide sequence ID" value="NZ_MWUE01000033.1"/>
</dbReference>
<keyword evidence="2" id="KW-1185">Reference proteome</keyword>
<accession>A0A1V9D9Q9</accession>
<dbReference type="Proteomes" id="UP000192769">
    <property type="component" value="Unassembled WGS sequence"/>
</dbReference>
<protein>
    <recommendedName>
        <fullName evidence="3">Lipoprotein</fullName>
    </recommendedName>
</protein>
<comment type="caution">
    <text evidence="1">The sequence shown here is derived from an EMBL/GenBank/DDBJ whole genome shotgun (WGS) entry which is preliminary data.</text>
</comment>
<reference evidence="1 2" key="1">
    <citation type="submission" date="2017-02" db="EMBL/GenBank/DDBJ databases">
        <title>Whole genome shotgun sequence of Pantoea agglomerans strain AS1 isolated from a cycad, Zamia floridana in Central Florida, USA.</title>
        <authorList>
            <person name="Lata P."/>
            <person name="Govindarajan S."/>
            <person name="Qi F."/>
            <person name="Li J.-L."/>
            <person name="Maurya S.K."/>
            <person name="Sahoo M.K."/>
        </authorList>
    </citation>
    <scope>NUCLEOTIDE SEQUENCE [LARGE SCALE GENOMIC DNA]</scope>
    <source>
        <strain evidence="1 2">AS1</strain>
    </source>
</reference>
<dbReference type="AlphaFoldDB" id="A0A1V9D9Q9"/>
<name>A0A1V9D9Q9_9GAMM</name>
<sequence>MKLTTLMSGALAVTLLTGCAGGKKPTIVKGTDGSTLEVSSILASTDMNQNRYADAHLRVVSPAVTGLAAGLTAAGAMLGSFSFSSDMFDKNSYKGSSVDELPEFTSRYFTPKAEVKIAQFLSKQGGKTAYENTLYIAASRWSLVYSDLSSANSNYDLSYRVIFYKRPEGGNMFSAFTTADCAPAVKTAPLAEWRANNYQKVTQETEKMMDACLLELDNQLPRLLKKAS</sequence>
<gene>
    <name evidence="1" type="ORF">B2J69_20025</name>
</gene>
<evidence type="ECO:0008006" key="3">
    <source>
        <dbReference type="Google" id="ProtNLM"/>
    </source>
</evidence>
<dbReference type="EMBL" id="MWUE01000033">
    <property type="protein sequence ID" value="OQP30536.1"/>
    <property type="molecule type" value="Genomic_DNA"/>
</dbReference>
<dbReference type="PROSITE" id="PS51257">
    <property type="entry name" value="PROKAR_LIPOPROTEIN"/>
    <property type="match status" value="1"/>
</dbReference>
<proteinExistence type="predicted"/>
<organism evidence="1 2">
    <name type="scientific">Pantoea latae</name>
    <dbReference type="NCBI Taxonomy" id="1964541"/>
    <lineage>
        <taxon>Bacteria</taxon>
        <taxon>Pseudomonadati</taxon>
        <taxon>Pseudomonadota</taxon>
        <taxon>Gammaproteobacteria</taxon>
        <taxon>Enterobacterales</taxon>
        <taxon>Erwiniaceae</taxon>
        <taxon>Pantoea</taxon>
    </lineage>
</organism>
<evidence type="ECO:0000313" key="2">
    <source>
        <dbReference type="Proteomes" id="UP000192769"/>
    </source>
</evidence>
<evidence type="ECO:0000313" key="1">
    <source>
        <dbReference type="EMBL" id="OQP30536.1"/>
    </source>
</evidence>